<dbReference type="InterPro" id="IPR013780">
    <property type="entry name" value="Glyco_hydro_b"/>
</dbReference>
<organism evidence="5 6">
    <name type="scientific">Nitrospina watsonii</name>
    <dbReference type="NCBI Taxonomy" id="1323948"/>
    <lineage>
        <taxon>Bacteria</taxon>
        <taxon>Pseudomonadati</taxon>
        <taxon>Nitrospinota/Tectimicrobiota group</taxon>
        <taxon>Nitrospinota</taxon>
        <taxon>Nitrospinia</taxon>
        <taxon>Nitrospinales</taxon>
        <taxon>Nitrospinaceae</taxon>
        <taxon>Nitrospina</taxon>
    </lineage>
</organism>
<dbReference type="InterPro" id="IPR019614">
    <property type="entry name" value="SAM-dep_methyl-trfase"/>
</dbReference>
<keyword evidence="6" id="KW-1185">Reference proteome</keyword>
<dbReference type="Gene3D" id="3.40.50.150">
    <property type="entry name" value="Vaccinia Virus protein VP39"/>
    <property type="match status" value="1"/>
</dbReference>
<dbReference type="RefSeq" id="WP_282010432.1">
    <property type="nucleotide sequence ID" value="NZ_OX336137.1"/>
</dbReference>
<evidence type="ECO:0000256" key="3">
    <source>
        <dbReference type="ARBA" id="ARBA00022691"/>
    </source>
</evidence>
<evidence type="ECO:0000313" key="6">
    <source>
        <dbReference type="Proteomes" id="UP001157733"/>
    </source>
</evidence>
<dbReference type="Pfam" id="PF10672">
    <property type="entry name" value="Methyltrans_SAM"/>
    <property type="match status" value="1"/>
</dbReference>
<name>A0ABM9HBK9_9BACT</name>
<dbReference type="EMBL" id="OX336137">
    <property type="protein sequence ID" value="CAI2717495.1"/>
    <property type="molecule type" value="Genomic_DNA"/>
</dbReference>
<feature type="domain" description="S-adenosylmethionine-dependent methyltransferase" evidence="4">
    <location>
        <begin position="86"/>
        <end position="235"/>
    </location>
</feature>
<keyword evidence="2" id="KW-0808">Transferase</keyword>
<dbReference type="Proteomes" id="UP001157733">
    <property type="component" value="Chromosome"/>
</dbReference>
<dbReference type="SUPFAM" id="SSF53335">
    <property type="entry name" value="S-adenosyl-L-methionine-dependent methyltransferases"/>
    <property type="match status" value="1"/>
</dbReference>
<dbReference type="InterPro" id="IPR029063">
    <property type="entry name" value="SAM-dependent_MTases_sf"/>
</dbReference>
<evidence type="ECO:0000256" key="2">
    <source>
        <dbReference type="ARBA" id="ARBA00022679"/>
    </source>
</evidence>
<evidence type="ECO:0000256" key="1">
    <source>
        <dbReference type="ARBA" id="ARBA00022603"/>
    </source>
</evidence>
<dbReference type="PANTHER" id="PTHR43042">
    <property type="entry name" value="SAM-DEPENDENT METHYLTRANSFERASE"/>
    <property type="match status" value="1"/>
</dbReference>
<keyword evidence="1" id="KW-0489">Methyltransferase</keyword>
<evidence type="ECO:0000259" key="4">
    <source>
        <dbReference type="Pfam" id="PF10672"/>
    </source>
</evidence>
<gene>
    <name evidence="5" type="ORF">NSPWAT_0636</name>
</gene>
<evidence type="ECO:0000313" key="5">
    <source>
        <dbReference type="EMBL" id="CAI2717495.1"/>
    </source>
</evidence>
<proteinExistence type="predicted"/>
<reference evidence="5 6" key="1">
    <citation type="submission" date="2022-09" db="EMBL/GenBank/DDBJ databases">
        <authorList>
            <person name="Kop L."/>
        </authorList>
    </citation>
    <scope>NUCLEOTIDE SEQUENCE [LARGE SCALE GENOMIC DNA]</scope>
    <source>
        <strain evidence="5 6">347</strain>
    </source>
</reference>
<dbReference type="Gene3D" id="2.60.40.1180">
    <property type="entry name" value="Golgi alpha-mannosidase II"/>
    <property type="match status" value="1"/>
</dbReference>
<sequence>MTRLSPASLPAYAERYPIQNFDYRLLDSGEGRKLEQFGPYRFIRPAPQAIWPIRLAQKEWDQAVSEYTYSKGKEYGGDWNNSARLPKQAWNLTCEDLVFEIKPTGFGHMGLFPEQAAHWLWIRDFLKSLPEGSPKNVLNVFGYTGASTLAAAAGGAQVAHVDSSKASVNWARHNLELSGLGERPVRWYVDDVLKFLKREHNRERFYEGIILDPPTFGRGAKGEVWKIEKDLPQLLQRCRNVLSREPRFILFTTHSPGFSALTLKNMMLNYLVEPGSGRFDTGEMSLHNEEQGYHIPSGFYSLWWRD</sequence>
<dbReference type="PANTHER" id="PTHR43042:SF2">
    <property type="entry name" value="SAM-DEPENDENT METHYLTRANSFERASE"/>
    <property type="match status" value="1"/>
</dbReference>
<accession>A0ABM9HBK9</accession>
<protein>
    <submittedName>
        <fullName evidence="5">Methyltrans_SAM domain-containing protein</fullName>
    </submittedName>
</protein>
<keyword evidence="3" id="KW-0949">S-adenosyl-L-methionine</keyword>